<evidence type="ECO:0000259" key="5">
    <source>
        <dbReference type="PROSITE" id="PS50222"/>
    </source>
</evidence>
<name>A0A6B0THI5_9RHOB</name>
<dbReference type="AlphaFoldDB" id="A0A6B0THI5"/>
<dbReference type="SMART" id="SM00054">
    <property type="entry name" value="EFh"/>
    <property type="match status" value="3"/>
</dbReference>
<dbReference type="PROSITE" id="PS00018">
    <property type="entry name" value="EF_HAND_1"/>
    <property type="match status" value="3"/>
</dbReference>
<dbReference type="Pfam" id="PF13202">
    <property type="entry name" value="EF-hand_5"/>
    <property type="match status" value="2"/>
</dbReference>
<organism evidence="6 7">
    <name type="scientific">Oceanomicrobium pacificus</name>
    <dbReference type="NCBI Taxonomy" id="2692916"/>
    <lineage>
        <taxon>Bacteria</taxon>
        <taxon>Pseudomonadati</taxon>
        <taxon>Pseudomonadota</taxon>
        <taxon>Alphaproteobacteria</taxon>
        <taxon>Rhodobacterales</taxon>
        <taxon>Paracoccaceae</taxon>
        <taxon>Oceanomicrobium</taxon>
    </lineage>
</organism>
<dbReference type="PANTHER" id="PTHR10827">
    <property type="entry name" value="RETICULOCALBIN"/>
    <property type="match status" value="1"/>
</dbReference>
<evidence type="ECO:0000256" key="3">
    <source>
        <dbReference type="SAM" id="MobiDB-lite"/>
    </source>
</evidence>
<evidence type="ECO:0000256" key="1">
    <source>
        <dbReference type="ARBA" id="ARBA00022723"/>
    </source>
</evidence>
<keyword evidence="2" id="KW-0677">Repeat</keyword>
<feature type="chain" id="PRO_5025482832" description="EF-hand domain-containing protein" evidence="4">
    <location>
        <begin position="28"/>
        <end position="182"/>
    </location>
</feature>
<dbReference type="GO" id="GO:0017156">
    <property type="term" value="P:calcium-ion regulated exocytosis"/>
    <property type="evidence" value="ECO:0007669"/>
    <property type="project" value="TreeGrafter"/>
</dbReference>
<dbReference type="CDD" id="cd00051">
    <property type="entry name" value="EFh"/>
    <property type="match status" value="2"/>
</dbReference>
<dbReference type="InterPro" id="IPR011992">
    <property type="entry name" value="EF-hand-dom_pair"/>
</dbReference>
<dbReference type="Gene3D" id="1.10.238.10">
    <property type="entry name" value="EF-hand"/>
    <property type="match status" value="3"/>
</dbReference>
<feature type="domain" description="EF-hand" evidence="5">
    <location>
        <begin position="98"/>
        <end position="133"/>
    </location>
</feature>
<feature type="signal peptide" evidence="4">
    <location>
        <begin position="1"/>
        <end position="27"/>
    </location>
</feature>
<feature type="compositionally biased region" description="Basic and acidic residues" evidence="3">
    <location>
        <begin position="131"/>
        <end position="141"/>
    </location>
</feature>
<dbReference type="PROSITE" id="PS50222">
    <property type="entry name" value="EF_HAND_2"/>
    <property type="match status" value="2"/>
</dbReference>
<reference evidence="6 7" key="1">
    <citation type="submission" date="2019-12" db="EMBL/GenBank/DDBJ databases">
        <title>Strain KN286 was isolated from seawater, which was collected from Caroline Seamount in the tropical western Pacific.</title>
        <authorList>
            <person name="Wang Q."/>
        </authorList>
    </citation>
    <scope>NUCLEOTIDE SEQUENCE [LARGE SCALE GENOMIC DNA]</scope>
    <source>
        <strain evidence="6 7">KN286</strain>
    </source>
</reference>
<dbReference type="InterPro" id="IPR002048">
    <property type="entry name" value="EF_hand_dom"/>
</dbReference>
<dbReference type="InterPro" id="IPR018247">
    <property type="entry name" value="EF_Hand_1_Ca_BS"/>
</dbReference>
<evidence type="ECO:0000313" key="7">
    <source>
        <dbReference type="Proteomes" id="UP000436016"/>
    </source>
</evidence>
<feature type="region of interest" description="Disordered" evidence="3">
    <location>
        <begin position="110"/>
        <end position="182"/>
    </location>
</feature>
<keyword evidence="1" id="KW-0479">Metal-binding</keyword>
<keyword evidence="7" id="KW-1185">Reference proteome</keyword>
<evidence type="ECO:0000313" key="6">
    <source>
        <dbReference type="EMBL" id="MXU63840.1"/>
    </source>
</evidence>
<dbReference type="PANTHER" id="PTHR10827:SF98">
    <property type="entry name" value="45 KDA CALCIUM-BINDING PROTEIN"/>
    <property type="match status" value="1"/>
</dbReference>
<proteinExistence type="predicted"/>
<protein>
    <recommendedName>
        <fullName evidence="5">EF-hand domain-containing protein</fullName>
    </recommendedName>
</protein>
<dbReference type="GO" id="GO:0005509">
    <property type="term" value="F:calcium ion binding"/>
    <property type="evidence" value="ECO:0007669"/>
    <property type="project" value="InterPro"/>
</dbReference>
<feature type="domain" description="EF-hand" evidence="5">
    <location>
        <begin position="55"/>
        <end position="90"/>
    </location>
</feature>
<accession>A0A6B0THI5</accession>
<dbReference type="SUPFAM" id="SSF47473">
    <property type="entry name" value="EF-hand"/>
    <property type="match status" value="1"/>
</dbReference>
<comment type="caution">
    <text evidence="6">The sequence shown here is derived from an EMBL/GenBank/DDBJ whole genome shotgun (WGS) entry which is preliminary data.</text>
</comment>
<gene>
    <name evidence="6" type="ORF">GSH16_00160</name>
</gene>
<dbReference type="RefSeq" id="WP_160850840.1">
    <property type="nucleotide sequence ID" value="NZ_WUWG01000001.1"/>
</dbReference>
<sequence length="182" mass="19218">MTRKITGFALLGAAVLMAAVTSNPVEARDGRGHHRGGMDFSTLDTDGDGFVTEAEIAAAHAARFAEADTNGDGAIDADELKAAMDARHAEREARRAEGADARLQKMIERLDTDGNGTLSAEEMQPRGTGRMFERLDTDGDGKISQAELEAAKDKMKERRGKGKGKRGDGPRGDGASDGADSN</sequence>
<evidence type="ECO:0000256" key="2">
    <source>
        <dbReference type="ARBA" id="ARBA00022737"/>
    </source>
</evidence>
<dbReference type="Pfam" id="PF13499">
    <property type="entry name" value="EF-hand_7"/>
    <property type="match status" value="1"/>
</dbReference>
<dbReference type="Proteomes" id="UP000436016">
    <property type="component" value="Unassembled WGS sequence"/>
</dbReference>
<keyword evidence="4" id="KW-0732">Signal</keyword>
<dbReference type="EMBL" id="WUWG01000001">
    <property type="protein sequence ID" value="MXU63840.1"/>
    <property type="molecule type" value="Genomic_DNA"/>
</dbReference>
<evidence type="ECO:0000256" key="4">
    <source>
        <dbReference type="SAM" id="SignalP"/>
    </source>
</evidence>